<accession>A0A379PK18</accession>
<gene>
    <name evidence="2" type="ORF">NCTC10692_04651</name>
</gene>
<dbReference type="EMBL" id="UGUV01000003">
    <property type="protein sequence ID" value="SUE72495.1"/>
    <property type="molecule type" value="Genomic_DNA"/>
</dbReference>
<organism evidence="2 3">
    <name type="scientific">Ectopseudomonas oleovorans</name>
    <name type="common">Pseudomonas oleovorans</name>
    <dbReference type="NCBI Taxonomy" id="301"/>
    <lineage>
        <taxon>Bacteria</taxon>
        <taxon>Pseudomonadati</taxon>
        <taxon>Pseudomonadota</taxon>
        <taxon>Gammaproteobacteria</taxon>
        <taxon>Pseudomonadales</taxon>
        <taxon>Pseudomonadaceae</taxon>
        <taxon>Ectopseudomonas</taxon>
    </lineage>
</organism>
<evidence type="ECO:0000313" key="3">
    <source>
        <dbReference type="Proteomes" id="UP000255303"/>
    </source>
</evidence>
<name>A0A379PK18_ECTOL</name>
<dbReference type="RefSeq" id="WP_074859905.1">
    <property type="nucleotide sequence ID" value="NZ_FNZC01000046.1"/>
</dbReference>
<dbReference type="AlphaFoldDB" id="A0A379PK18"/>
<proteinExistence type="predicted"/>
<protein>
    <submittedName>
        <fullName evidence="2">Uncharacterized protein</fullName>
    </submittedName>
</protein>
<dbReference type="Proteomes" id="UP000255303">
    <property type="component" value="Unassembled WGS sequence"/>
</dbReference>
<reference evidence="2 3" key="1">
    <citation type="submission" date="2018-06" db="EMBL/GenBank/DDBJ databases">
        <authorList>
            <consortium name="Pathogen Informatics"/>
            <person name="Doyle S."/>
        </authorList>
    </citation>
    <scope>NUCLEOTIDE SEQUENCE [LARGE SCALE GENOMIC DNA]</scope>
    <source>
        <strain evidence="2 3">NCTC10692</strain>
    </source>
</reference>
<feature type="coiled-coil region" evidence="1">
    <location>
        <begin position="220"/>
        <end position="258"/>
    </location>
</feature>
<evidence type="ECO:0000256" key="1">
    <source>
        <dbReference type="SAM" id="Coils"/>
    </source>
</evidence>
<evidence type="ECO:0000313" key="2">
    <source>
        <dbReference type="EMBL" id="SUE72495.1"/>
    </source>
</evidence>
<sequence>MELSPELHAWSEKLHAASLALSEAQQEVRVDKESRTPSLWARIVDYLFQTKAEKSEEQAATELANVQAQAQAFAGRWIVATAKASLAKDEPVYTRYLAQRGQLGTAIKRHIQIDKWRGLAQDAHSQLIGAADDCSSASTTEMIDLFSSNKAVSVISSISTSSAADSVRRATRALQALSEALPKRATSESIAEPDDFLDLLVDLAIAPPLDIFSWINMGKLDDAADQCRKAAEQVEATLNKLNESSARAAAQREAEQQQLNQIAAPYILAAAKQVPSNFGVKAPTSLE</sequence>
<keyword evidence="1" id="KW-0175">Coiled coil</keyword>